<organism evidence="1 2">
    <name type="scientific">Paenibacillus planticolens</name>
    <dbReference type="NCBI Taxonomy" id="2654976"/>
    <lineage>
        <taxon>Bacteria</taxon>
        <taxon>Bacillati</taxon>
        <taxon>Bacillota</taxon>
        <taxon>Bacilli</taxon>
        <taxon>Bacillales</taxon>
        <taxon>Paenibacillaceae</taxon>
        <taxon>Paenibacillus</taxon>
    </lineage>
</organism>
<dbReference type="RefSeq" id="WP_171684380.1">
    <property type="nucleotide sequence ID" value="NZ_WHNZ01000039.1"/>
</dbReference>
<dbReference type="EMBL" id="WHNZ01000039">
    <property type="protein sequence ID" value="NOV01550.1"/>
    <property type="molecule type" value="Genomic_DNA"/>
</dbReference>
<evidence type="ECO:0000313" key="1">
    <source>
        <dbReference type="EMBL" id="NOV01550.1"/>
    </source>
</evidence>
<dbReference type="SUPFAM" id="SSF51905">
    <property type="entry name" value="FAD/NAD(P)-binding domain"/>
    <property type="match status" value="1"/>
</dbReference>
<dbReference type="InterPro" id="IPR036188">
    <property type="entry name" value="FAD/NAD-bd_sf"/>
</dbReference>
<dbReference type="Pfam" id="PF12831">
    <property type="entry name" value="FAD_oxidored"/>
    <property type="match status" value="1"/>
</dbReference>
<name>A0ABX1ZR67_9BACL</name>
<comment type="caution">
    <text evidence="1">The sequence shown here is derived from an EMBL/GenBank/DDBJ whole genome shotgun (WGS) entry which is preliminary data.</text>
</comment>
<reference evidence="1 2" key="1">
    <citation type="submission" date="2019-10" db="EMBL/GenBank/DDBJ databases">
        <title>Description of Paenibacillus pedi sp. nov.</title>
        <authorList>
            <person name="Carlier A."/>
            <person name="Qi S."/>
        </authorList>
    </citation>
    <scope>NUCLEOTIDE SEQUENCE [LARGE SCALE GENOMIC DNA]</scope>
    <source>
        <strain evidence="1 2">LMG 31457</strain>
    </source>
</reference>
<keyword evidence="2" id="KW-1185">Reference proteome</keyword>
<protein>
    <submittedName>
        <fullName evidence="1">FAD-dependent oxidoreductase</fullName>
    </submittedName>
</protein>
<sequence>MRKYQILVFGLVFTCLLFVTACEKEKVQAEKEEGDSGQTHVVVIGSEIEGVYLARAAMDEGLSVTILDPKDKPGGQLIQGQMQFLDEPFDDQNQSLLQGRVKELFNRYKKGEIRKASEFEQYFDSLIKGIPLESGISITGINKVKDAAANNQQIKSITYRTKDGLEKDIRADYWVENTDSNALVGGLELERIPGIETVFGGAQQYMAASIMMKFRHVDWDKFQKETNRLTKKEIEDKYGSTTTVTDKFTWGFGNVGATFVPSSREVFLSR</sequence>
<dbReference type="PROSITE" id="PS51257">
    <property type="entry name" value="PROKAR_LIPOPROTEIN"/>
    <property type="match status" value="1"/>
</dbReference>
<evidence type="ECO:0000313" key="2">
    <source>
        <dbReference type="Proteomes" id="UP000618579"/>
    </source>
</evidence>
<dbReference type="Gene3D" id="3.50.50.60">
    <property type="entry name" value="FAD/NAD(P)-binding domain"/>
    <property type="match status" value="1"/>
</dbReference>
<gene>
    <name evidence="1" type="ORF">GC097_16155</name>
</gene>
<proteinExistence type="predicted"/>
<accession>A0ABX1ZR67</accession>
<dbReference type="Proteomes" id="UP000618579">
    <property type="component" value="Unassembled WGS sequence"/>
</dbReference>